<dbReference type="RefSeq" id="WP_378117248.1">
    <property type="nucleotide sequence ID" value="NZ_JBHRTF010000003.1"/>
</dbReference>
<accession>A0ABV7FC71</accession>
<evidence type="ECO:0000313" key="2">
    <source>
        <dbReference type="Proteomes" id="UP001595555"/>
    </source>
</evidence>
<name>A0ABV7FC71_9GAMM</name>
<sequence>MLIRLKLLLVILAFFSLTACKDLLSKPLASATVPDLPKPLVGDWLSEDGSKRLSITKGGGQDWYQFRYQEGAKKTEGRFVVSYFKQRMVFNLNLATVRIDNKPVINSDMPVYLLMGAIVDEENLQIAPAQMDKFEKHFADYFYASPIDTKTLCKQAASSCSENFTAGNLLLSKRLRKFNDEFMKKYRTVFPRRDEIVFVRQ</sequence>
<dbReference type="Proteomes" id="UP001595555">
    <property type="component" value="Unassembled WGS sequence"/>
</dbReference>
<dbReference type="PROSITE" id="PS51257">
    <property type="entry name" value="PROKAR_LIPOPROTEIN"/>
    <property type="match status" value="1"/>
</dbReference>
<comment type="caution">
    <text evidence="1">The sequence shown here is derived from an EMBL/GenBank/DDBJ whole genome shotgun (WGS) entry which is preliminary data.</text>
</comment>
<gene>
    <name evidence="1" type="ORF">ACFODX_06415</name>
</gene>
<evidence type="ECO:0000313" key="1">
    <source>
        <dbReference type="EMBL" id="MFC3115184.1"/>
    </source>
</evidence>
<dbReference type="EMBL" id="JBHRTF010000003">
    <property type="protein sequence ID" value="MFC3115184.1"/>
    <property type="molecule type" value="Genomic_DNA"/>
</dbReference>
<proteinExistence type="predicted"/>
<keyword evidence="2" id="KW-1185">Reference proteome</keyword>
<organism evidence="1 2">
    <name type="scientific">Cellvibrio fontiphilus</name>
    <dbReference type="NCBI Taxonomy" id="1815559"/>
    <lineage>
        <taxon>Bacteria</taxon>
        <taxon>Pseudomonadati</taxon>
        <taxon>Pseudomonadota</taxon>
        <taxon>Gammaproteobacteria</taxon>
        <taxon>Cellvibrionales</taxon>
        <taxon>Cellvibrionaceae</taxon>
        <taxon>Cellvibrio</taxon>
    </lineage>
</organism>
<reference evidence="2" key="1">
    <citation type="journal article" date="2019" name="Int. J. Syst. Evol. Microbiol.">
        <title>The Global Catalogue of Microorganisms (GCM) 10K type strain sequencing project: providing services to taxonomists for standard genome sequencing and annotation.</title>
        <authorList>
            <consortium name="The Broad Institute Genomics Platform"/>
            <consortium name="The Broad Institute Genome Sequencing Center for Infectious Disease"/>
            <person name="Wu L."/>
            <person name="Ma J."/>
        </authorList>
    </citation>
    <scope>NUCLEOTIDE SEQUENCE [LARGE SCALE GENOMIC DNA]</scope>
    <source>
        <strain evidence="2">KCTC 52237</strain>
    </source>
</reference>
<evidence type="ECO:0008006" key="3">
    <source>
        <dbReference type="Google" id="ProtNLM"/>
    </source>
</evidence>
<protein>
    <recommendedName>
        <fullName evidence="3">Lipoprotein</fullName>
    </recommendedName>
</protein>